<dbReference type="InterPro" id="IPR010836">
    <property type="entry name" value="SapC"/>
</dbReference>
<evidence type="ECO:0000313" key="2">
    <source>
        <dbReference type="Proteomes" id="UP000578091"/>
    </source>
</evidence>
<dbReference type="AlphaFoldDB" id="A0A853JGY3"/>
<sequence>MTQSVLLNNIDHADLRVETRRGADLGDAVMSAPTFPGEFRQLQAHYPVVFQKTAEGAFQPVALFGLEPGGNLFLEDGRWDAAYLPLAIERGPFRIGESPEGPMVHVDLDHPRVRSGGGEALFREHGGTTEFLERVRSVLLALREGLYEVPAFVEVLQRQELLEPFVLDVRLDDGSQSRLAGFHTIDEERLRGLDGAALGELHARGYLEAVYMAVASVSRFRDLIDRLNRRHAPG</sequence>
<evidence type="ECO:0000313" key="1">
    <source>
        <dbReference type="EMBL" id="NZA28671.1"/>
    </source>
</evidence>
<keyword evidence="2" id="KW-1185">Reference proteome</keyword>
<reference evidence="1 2" key="1">
    <citation type="submission" date="2020-07" db="EMBL/GenBank/DDBJ databases">
        <title>Luteimonas sp. SJ-92.</title>
        <authorList>
            <person name="Huang X.-X."/>
            <person name="Xu L."/>
            <person name="Sun J.-Q."/>
        </authorList>
    </citation>
    <scope>NUCLEOTIDE SEQUENCE [LARGE SCALE GENOMIC DNA]</scope>
    <source>
        <strain evidence="1 2">SJ-92</strain>
    </source>
</reference>
<proteinExistence type="predicted"/>
<accession>A0A853JGY3</accession>
<organism evidence="1 2">
    <name type="scientific">Luteimonas salinisoli</name>
    <dbReference type="NCBI Taxonomy" id="2752307"/>
    <lineage>
        <taxon>Bacteria</taxon>
        <taxon>Pseudomonadati</taxon>
        <taxon>Pseudomonadota</taxon>
        <taxon>Gammaproteobacteria</taxon>
        <taxon>Lysobacterales</taxon>
        <taxon>Lysobacteraceae</taxon>
        <taxon>Luteimonas</taxon>
    </lineage>
</organism>
<dbReference type="Pfam" id="PF07277">
    <property type="entry name" value="SapC"/>
    <property type="match status" value="1"/>
</dbReference>
<name>A0A853JGY3_9GAMM</name>
<dbReference type="Proteomes" id="UP000578091">
    <property type="component" value="Unassembled WGS sequence"/>
</dbReference>
<dbReference type="RefSeq" id="WP_180680431.1">
    <property type="nucleotide sequence ID" value="NZ_JACCKA010000095.1"/>
</dbReference>
<gene>
    <name evidence="1" type="ORF">H0E84_20045</name>
</gene>
<protein>
    <submittedName>
        <fullName evidence="1">SapC family protein</fullName>
    </submittedName>
</protein>
<dbReference type="EMBL" id="JACCKA010000095">
    <property type="protein sequence ID" value="NZA28671.1"/>
    <property type="molecule type" value="Genomic_DNA"/>
</dbReference>
<comment type="caution">
    <text evidence="1">The sequence shown here is derived from an EMBL/GenBank/DDBJ whole genome shotgun (WGS) entry which is preliminary data.</text>
</comment>